<dbReference type="PANTHER" id="PTHR12697">
    <property type="entry name" value="PBS LYASE HEAT-LIKE PROTEIN"/>
    <property type="match status" value="1"/>
</dbReference>
<gene>
    <name evidence="3" type="ORF">PJF56_12740</name>
</gene>
<organism evidence="3 4">
    <name type="scientific">Roseofilum halophilum BLCC-M91</name>
    <dbReference type="NCBI Taxonomy" id="3022259"/>
    <lineage>
        <taxon>Bacteria</taxon>
        <taxon>Bacillati</taxon>
        <taxon>Cyanobacteriota</taxon>
        <taxon>Cyanophyceae</taxon>
        <taxon>Desertifilales</taxon>
        <taxon>Desertifilaceae</taxon>
        <taxon>Roseofilum</taxon>
        <taxon>Roseofilum halophilum</taxon>
    </lineage>
</organism>
<reference evidence="3 4" key="1">
    <citation type="submission" date="2023-01" db="EMBL/GenBank/DDBJ databases">
        <title>Novel diversity within Roseofilum (Cyanobacteria; Desertifilaceae) from marine benthic mats with descriptions of four novel species.</title>
        <authorList>
            <person name="Wang Y."/>
            <person name="Berthold D.E."/>
            <person name="Hu J."/>
            <person name="Lefler F.W."/>
            <person name="Laughinghouse H.D. IV."/>
        </authorList>
    </citation>
    <scope>NUCLEOTIDE SEQUENCE [LARGE SCALE GENOMIC DNA]</scope>
    <source>
        <strain evidence="3 4">BLCC-M91</strain>
    </source>
</reference>
<dbReference type="EMBL" id="JAQPOK010000090">
    <property type="protein sequence ID" value="MDJ1179732.1"/>
    <property type="molecule type" value="Genomic_DNA"/>
</dbReference>
<evidence type="ECO:0000256" key="2">
    <source>
        <dbReference type="ARBA" id="ARBA00022738"/>
    </source>
</evidence>
<evidence type="ECO:0000313" key="3">
    <source>
        <dbReference type="EMBL" id="MDJ1179732.1"/>
    </source>
</evidence>
<dbReference type="Pfam" id="PF13646">
    <property type="entry name" value="HEAT_2"/>
    <property type="match status" value="2"/>
</dbReference>
<dbReference type="PANTHER" id="PTHR12697:SF5">
    <property type="entry name" value="DEOXYHYPUSINE HYDROXYLASE"/>
    <property type="match status" value="1"/>
</dbReference>
<dbReference type="InterPro" id="IPR016024">
    <property type="entry name" value="ARM-type_fold"/>
</dbReference>
<accession>A0ABT7BKL2</accession>
<dbReference type="SMART" id="SM00567">
    <property type="entry name" value="EZ_HEAT"/>
    <property type="match status" value="4"/>
</dbReference>
<evidence type="ECO:0000313" key="4">
    <source>
        <dbReference type="Proteomes" id="UP001231370"/>
    </source>
</evidence>
<keyword evidence="2" id="KW-0605">Phycobilisome</keyword>
<sequence>MTTDTDALFAQLKHPNPNLRERAMIELAENRDEHTIGRLIEMVNEETVDIRRAAVKALGVIGPDAVCAIVSLFESSDNATIQASCVKALAQVAVNYGPDAFPEEGVEGLKVALNHPNPVVNIAAVMALGAVGSPVLDLLVETLQTTENLALGVSIINALASMGDSRATEVLTQLANDESVDTYIRESATHALPRLEQTMQYPSFVSVPKEG</sequence>
<comment type="caution">
    <text evidence="3">The sequence shown here is derived from an EMBL/GenBank/DDBJ whole genome shotgun (WGS) entry which is preliminary data.</text>
</comment>
<keyword evidence="1" id="KW-0042">Antenna complex</keyword>
<dbReference type="InterPro" id="IPR011989">
    <property type="entry name" value="ARM-like"/>
</dbReference>
<dbReference type="SUPFAM" id="SSF48371">
    <property type="entry name" value="ARM repeat"/>
    <property type="match status" value="1"/>
</dbReference>
<dbReference type="RefSeq" id="WP_283763036.1">
    <property type="nucleotide sequence ID" value="NZ_JAQPOK010000090.1"/>
</dbReference>
<name>A0ABT7BKL2_9CYAN</name>
<dbReference type="Gene3D" id="1.25.10.10">
    <property type="entry name" value="Leucine-rich Repeat Variant"/>
    <property type="match status" value="3"/>
</dbReference>
<keyword evidence="4" id="KW-1185">Reference proteome</keyword>
<dbReference type="Proteomes" id="UP001231370">
    <property type="component" value="Unassembled WGS sequence"/>
</dbReference>
<protein>
    <submittedName>
        <fullName evidence="3">HEAT repeat domain-containing protein</fullName>
    </submittedName>
</protein>
<proteinExistence type="predicted"/>
<dbReference type="InterPro" id="IPR004155">
    <property type="entry name" value="PBS_lyase_HEAT"/>
</dbReference>
<evidence type="ECO:0000256" key="1">
    <source>
        <dbReference type="ARBA" id="ARBA00022549"/>
    </source>
</evidence>